<evidence type="ECO:0000313" key="2">
    <source>
        <dbReference type="Proteomes" id="UP001516400"/>
    </source>
</evidence>
<organism evidence="1 2">
    <name type="scientific">Cryptolaemus montrouzieri</name>
    <dbReference type="NCBI Taxonomy" id="559131"/>
    <lineage>
        <taxon>Eukaryota</taxon>
        <taxon>Metazoa</taxon>
        <taxon>Ecdysozoa</taxon>
        <taxon>Arthropoda</taxon>
        <taxon>Hexapoda</taxon>
        <taxon>Insecta</taxon>
        <taxon>Pterygota</taxon>
        <taxon>Neoptera</taxon>
        <taxon>Endopterygota</taxon>
        <taxon>Coleoptera</taxon>
        <taxon>Polyphaga</taxon>
        <taxon>Cucujiformia</taxon>
        <taxon>Coccinelloidea</taxon>
        <taxon>Coccinellidae</taxon>
        <taxon>Scymninae</taxon>
        <taxon>Scymnini</taxon>
        <taxon>Cryptolaemus</taxon>
    </lineage>
</organism>
<accession>A0ABD2PCH7</accession>
<reference evidence="1 2" key="1">
    <citation type="journal article" date="2021" name="BMC Biol.">
        <title>Horizontally acquired antibacterial genes associated with adaptive radiation of ladybird beetles.</title>
        <authorList>
            <person name="Li H.S."/>
            <person name="Tang X.F."/>
            <person name="Huang Y.H."/>
            <person name="Xu Z.Y."/>
            <person name="Chen M.L."/>
            <person name="Du X.Y."/>
            <person name="Qiu B.Y."/>
            <person name="Chen P.T."/>
            <person name="Zhang W."/>
            <person name="Slipinski A."/>
            <person name="Escalona H.E."/>
            <person name="Waterhouse R.M."/>
            <person name="Zwick A."/>
            <person name="Pang H."/>
        </authorList>
    </citation>
    <scope>NUCLEOTIDE SEQUENCE [LARGE SCALE GENOMIC DNA]</scope>
    <source>
        <strain evidence="1">SYSU2018</strain>
    </source>
</reference>
<dbReference type="AlphaFoldDB" id="A0ABD2PCH7"/>
<protein>
    <submittedName>
        <fullName evidence="1">Uncharacterized protein</fullName>
    </submittedName>
</protein>
<evidence type="ECO:0000313" key="1">
    <source>
        <dbReference type="EMBL" id="KAL3288679.1"/>
    </source>
</evidence>
<comment type="caution">
    <text evidence="1">The sequence shown here is derived from an EMBL/GenBank/DDBJ whole genome shotgun (WGS) entry which is preliminary data.</text>
</comment>
<sequence>MDDHNASYPVWFKASKNMGVDKSDANSRCIHLVAKHTNEHKKAFRVLIPLRLVGFIVKGPQKSTPVSTKGLSLAVTLAQGRLTIIG</sequence>
<proteinExistence type="predicted"/>
<keyword evidence="2" id="KW-1185">Reference proteome</keyword>
<dbReference type="EMBL" id="JABFTP020000185">
    <property type="protein sequence ID" value="KAL3288679.1"/>
    <property type="molecule type" value="Genomic_DNA"/>
</dbReference>
<name>A0ABD2PCH7_9CUCU</name>
<dbReference type="Proteomes" id="UP001516400">
    <property type="component" value="Unassembled WGS sequence"/>
</dbReference>
<gene>
    <name evidence="1" type="ORF">HHI36_003112</name>
</gene>